<evidence type="ECO:0000259" key="2">
    <source>
        <dbReference type="PROSITE" id="PS50119"/>
    </source>
</evidence>
<keyword evidence="1" id="KW-0479">Metal-binding</keyword>
<evidence type="ECO:0000313" key="3">
    <source>
        <dbReference type="EMBL" id="CAG2200393.1"/>
    </source>
</evidence>
<protein>
    <recommendedName>
        <fullName evidence="2">B box-type domain-containing protein</fullName>
    </recommendedName>
</protein>
<evidence type="ECO:0000313" key="4">
    <source>
        <dbReference type="Proteomes" id="UP000683360"/>
    </source>
</evidence>
<reference evidence="3" key="1">
    <citation type="submission" date="2021-03" db="EMBL/GenBank/DDBJ databases">
        <authorList>
            <person name="Bekaert M."/>
        </authorList>
    </citation>
    <scope>NUCLEOTIDE SEQUENCE</scope>
</reference>
<organism evidence="3 4">
    <name type="scientific">Mytilus edulis</name>
    <name type="common">Blue mussel</name>
    <dbReference type="NCBI Taxonomy" id="6550"/>
    <lineage>
        <taxon>Eukaryota</taxon>
        <taxon>Metazoa</taxon>
        <taxon>Spiralia</taxon>
        <taxon>Lophotrochozoa</taxon>
        <taxon>Mollusca</taxon>
        <taxon>Bivalvia</taxon>
        <taxon>Autobranchia</taxon>
        <taxon>Pteriomorphia</taxon>
        <taxon>Mytilida</taxon>
        <taxon>Mytiloidea</taxon>
        <taxon>Mytilidae</taxon>
        <taxon>Mytilinae</taxon>
        <taxon>Mytilus</taxon>
    </lineage>
</organism>
<comment type="caution">
    <text evidence="3">The sequence shown here is derived from an EMBL/GenBank/DDBJ whole genome shotgun (WGS) entry which is preliminary data.</text>
</comment>
<keyword evidence="1" id="KW-0862">Zinc</keyword>
<feature type="domain" description="B box-type" evidence="2">
    <location>
        <begin position="133"/>
        <end position="176"/>
    </location>
</feature>
<keyword evidence="1" id="KW-0863">Zinc-finger</keyword>
<proteinExistence type="predicted"/>
<dbReference type="CDD" id="cd19757">
    <property type="entry name" value="Bbox1"/>
    <property type="match status" value="1"/>
</dbReference>
<dbReference type="GO" id="GO:0008270">
    <property type="term" value="F:zinc ion binding"/>
    <property type="evidence" value="ECO:0007669"/>
    <property type="project" value="UniProtKB-KW"/>
</dbReference>
<sequence length="246" mass="27276">MLSGLITSITSTINGNIFAACNRKVVVFRNTDIISIHRIHSTVNDETGINFSFSHSSVVTTPLDNVIVAYCDNRKLSILNNTGHLLTTYNTKDIGMSFPKHLAITTEGSCNIMGSSPSLPQAQCPVQPLHQAQIPIRCQRCDCPKVKWKCEECVLVFCDKCGREDHAVKGHHIIDITTSQVQISDVKEYQAIDYYIKFIAVAHDNSLWMADIGLTCLHKLAILTEGSFTYMTSIGCELYKMVITGC</sequence>
<evidence type="ECO:0000256" key="1">
    <source>
        <dbReference type="PROSITE-ProRule" id="PRU00024"/>
    </source>
</evidence>
<name>A0A8S3R191_MYTED</name>
<dbReference type="AlphaFoldDB" id="A0A8S3R191"/>
<gene>
    <name evidence="3" type="ORF">MEDL_15063</name>
</gene>
<dbReference type="OrthoDB" id="10583567at2759"/>
<dbReference type="PROSITE" id="PS50119">
    <property type="entry name" value="ZF_BBOX"/>
    <property type="match status" value="1"/>
</dbReference>
<dbReference type="InterPro" id="IPR000315">
    <property type="entry name" value="Znf_B-box"/>
</dbReference>
<dbReference type="Proteomes" id="UP000683360">
    <property type="component" value="Unassembled WGS sequence"/>
</dbReference>
<keyword evidence="4" id="KW-1185">Reference proteome</keyword>
<dbReference type="EMBL" id="CAJPWZ010000744">
    <property type="protein sequence ID" value="CAG2200393.1"/>
    <property type="molecule type" value="Genomic_DNA"/>
</dbReference>
<dbReference type="SUPFAM" id="SSF75011">
    <property type="entry name" value="3-carboxy-cis,cis-mucoante lactonizing enzyme"/>
    <property type="match status" value="1"/>
</dbReference>
<accession>A0A8S3R191</accession>